<evidence type="ECO:0000256" key="3">
    <source>
        <dbReference type="ARBA" id="ARBA00022448"/>
    </source>
</evidence>
<proteinExistence type="inferred from homology"/>
<feature type="repeat" description="Solcar" evidence="10">
    <location>
        <begin position="205"/>
        <end position="297"/>
    </location>
</feature>
<comment type="subcellular location">
    <subcellularLocation>
        <location evidence="1">Mitochondrion inner membrane</location>
        <topology evidence="1">Multi-pass membrane protein</topology>
    </subcellularLocation>
</comment>
<evidence type="ECO:0000256" key="11">
    <source>
        <dbReference type="RuleBase" id="RU000488"/>
    </source>
</evidence>
<keyword evidence="4 10" id="KW-0812">Transmembrane</keyword>
<dbReference type="GO" id="GO:0005743">
    <property type="term" value="C:mitochondrial inner membrane"/>
    <property type="evidence" value="ECO:0007669"/>
    <property type="project" value="UniProtKB-SubCell"/>
</dbReference>
<keyword evidence="12" id="KW-1185">Reference proteome</keyword>
<evidence type="ECO:0000256" key="6">
    <source>
        <dbReference type="ARBA" id="ARBA00022792"/>
    </source>
</evidence>
<evidence type="ECO:0000256" key="4">
    <source>
        <dbReference type="ARBA" id="ARBA00022692"/>
    </source>
</evidence>
<accession>A0AAJ7L5I5</accession>
<dbReference type="RefSeq" id="XP_018496349.1">
    <property type="nucleotide sequence ID" value="XM_018640833.1"/>
</dbReference>
<dbReference type="Gene3D" id="1.50.40.10">
    <property type="entry name" value="Mitochondrial carrier domain"/>
    <property type="match status" value="1"/>
</dbReference>
<dbReference type="InterPro" id="IPR051508">
    <property type="entry name" value="Mito_Carrier_Antiporter"/>
</dbReference>
<evidence type="ECO:0000256" key="10">
    <source>
        <dbReference type="PROSITE-ProRule" id="PRU00282"/>
    </source>
</evidence>
<dbReference type="InterPro" id="IPR018108">
    <property type="entry name" value="MCP_transmembrane"/>
</dbReference>
<dbReference type="Proteomes" id="UP000694867">
    <property type="component" value="Unplaced"/>
</dbReference>
<evidence type="ECO:0000313" key="13">
    <source>
        <dbReference type="RefSeq" id="XP_018496349.1"/>
    </source>
</evidence>
<comment type="similarity">
    <text evidence="2 11">Belongs to the mitochondrial carrier (TC 2.A.29) family.</text>
</comment>
<dbReference type="PANTHER" id="PTHR45928">
    <property type="entry name" value="RE38146P"/>
    <property type="match status" value="1"/>
</dbReference>
<dbReference type="AlphaFoldDB" id="A0AAJ7L5I5"/>
<sequence length="327" mass="35364">MEFLIGGLSSCGAVIVTNPLEVAKTRIQLQGELQARGCYPVHYRNVFHAILTIGTKDGVRAIQSGLAPAMCYQFCQNGFRLGAFQLMEDSDLTRNEDGSVSFSRSVLAGAAAGSVGAFLASPLYMIKTQLQSSTRVQAIAVGFQHRHVTMFDALATAWTNGGVRGLWRGASAATLRVSAGSSVQLGTFSKARSLLQERFPLLQEYPMLATFFASLASGSVHCLFMTPFDVVCTRLYNQGVDQSTKKGLYYDGVLDCFRKTFRSEGVLGFYKGVTAVISRCGPHTVITLMLWQTLKALNEKRLCDRVPPSTSGAEIISLSGQSAKLNA</sequence>
<evidence type="ECO:0000256" key="1">
    <source>
        <dbReference type="ARBA" id="ARBA00004448"/>
    </source>
</evidence>
<evidence type="ECO:0000256" key="5">
    <source>
        <dbReference type="ARBA" id="ARBA00022737"/>
    </source>
</evidence>
<dbReference type="KEGG" id="goe:100904147"/>
<dbReference type="PANTHER" id="PTHR45928:SF1">
    <property type="entry name" value="RE38146P"/>
    <property type="match status" value="1"/>
</dbReference>
<keyword evidence="7" id="KW-1133">Transmembrane helix</keyword>
<dbReference type="InterPro" id="IPR023395">
    <property type="entry name" value="MCP_dom_sf"/>
</dbReference>
<keyword evidence="8" id="KW-0496">Mitochondrion</keyword>
<dbReference type="SUPFAM" id="SSF103506">
    <property type="entry name" value="Mitochondrial carrier"/>
    <property type="match status" value="1"/>
</dbReference>
<evidence type="ECO:0000256" key="2">
    <source>
        <dbReference type="ARBA" id="ARBA00006375"/>
    </source>
</evidence>
<name>A0AAJ7L5I5_9ACAR</name>
<dbReference type="PROSITE" id="PS50920">
    <property type="entry name" value="SOLCAR"/>
    <property type="match status" value="3"/>
</dbReference>
<keyword evidence="3 11" id="KW-0813">Transport</keyword>
<keyword evidence="9 10" id="KW-0472">Membrane</keyword>
<evidence type="ECO:0000256" key="8">
    <source>
        <dbReference type="ARBA" id="ARBA00023128"/>
    </source>
</evidence>
<evidence type="ECO:0000313" key="12">
    <source>
        <dbReference type="Proteomes" id="UP000694867"/>
    </source>
</evidence>
<reference evidence="13" key="1">
    <citation type="submission" date="2025-08" db="UniProtKB">
        <authorList>
            <consortium name="RefSeq"/>
        </authorList>
    </citation>
    <scope>IDENTIFICATION</scope>
</reference>
<feature type="repeat" description="Solcar" evidence="10">
    <location>
        <begin position="1"/>
        <end position="90"/>
    </location>
</feature>
<keyword evidence="5" id="KW-0677">Repeat</keyword>
<keyword evidence="6" id="KW-0999">Mitochondrion inner membrane</keyword>
<feature type="repeat" description="Solcar" evidence="10">
    <location>
        <begin position="100"/>
        <end position="194"/>
    </location>
</feature>
<organism evidence="12 13">
    <name type="scientific">Galendromus occidentalis</name>
    <name type="common">western predatory mite</name>
    <dbReference type="NCBI Taxonomy" id="34638"/>
    <lineage>
        <taxon>Eukaryota</taxon>
        <taxon>Metazoa</taxon>
        <taxon>Ecdysozoa</taxon>
        <taxon>Arthropoda</taxon>
        <taxon>Chelicerata</taxon>
        <taxon>Arachnida</taxon>
        <taxon>Acari</taxon>
        <taxon>Parasitiformes</taxon>
        <taxon>Mesostigmata</taxon>
        <taxon>Gamasina</taxon>
        <taxon>Phytoseioidea</taxon>
        <taxon>Phytoseiidae</taxon>
        <taxon>Typhlodrominae</taxon>
        <taxon>Galendromus</taxon>
    </lineage>
</organism>
<protein>
    <submittedName>
        <fullName evidence="13">Solute carrier family 25 member 35</fullName>
    </submittedName>
</protein>
<dbReference type="GeneID" id="100904147"/>
<evidence type="ECO:0000256" key="7">
    <source>
        <dbReference type="ARBA" id="ARBA00022989"/>
    </source>
</evidence>
<gene>
    <name evidence="13" type="primary">LOC100904147</name>
</gene>
<dbReference type="Pfam" id="PF00153">
    <property type="entry name" value="Mito_carr"/>
    <property type="match status" value="3"/>
</dbReference>
<evidence type="ECO:0000256" key="9">
    <source>
        <dbReference type="ARBA" id="ARBA00023136"/>
    </source>
</evidence>